<proteinExistence type="predicted"/>
<evidence type="ECO:0000313" key="2">
    <source>
        <dbReference type="Proteomes" id="UP000077266"/>
    </source>
</evidence>
<reference evidence="1 2" key="1">
    <citation type="journal article" date="2016" name="Mol. Biol. Evol.">
        <title>Comparative Genomics of Early-Diverging Mushroom-Forming Fungi Provides Insights into the Origins of Lignocellulose Decay Capabilities.</title>
        <authorList>
            <person name="Nagy L.G."/>
            <person name="Riley R."/>
            <person name="Tritt A."/>
            <person name="Adam C."/>
            <person name="Daum C."/>
            <person name="Floudas D."/>
            <person name="Sun H."/>
            <person name="Yadav J.S."/>
            <person name="Pangilinan J."/>
            <person name="Larsson K.H."/>
            <person name="Matsuura K."/>
            <person name="Barry K."/>
            <person name="Labutti K."/>
            <person name="Kuo R."/>
            <person name="Ohm R.A."/>
            <person name="Bhattacharya S.S."/>
            <person name="Shirouzu T."/>
            <person name="Yoshinaga Y."/>
            <person name="Martin F.M."/>
            <person name="Grigoriev I.V."/>
            <person name="Hibbett D.S."/>
        </authorList>
    </citation>
    <scope>NUCLEOTIDE SEQUENCE [LARGE SCALE GENOMIC DNA]</scope>
    <source>
        <strain evidence="1 2">HHB12029</strain>
    </source>
</reference>
<gene>
    <name evidence="1" type="ORF">EXIGLDRAFT_736081</name>
</gene>
<dbReference type="Proteomes" id="UP000077266">
    <property type="component" value="Unassembled WGS sequence"/>
</dbReference>
<dbReference type="InParanoid" id="A0A165JLH6"/>
<organism evidence="1 2">
    <name type="scientific">Exidia glandulosa HHB12029</name>
    <dbReference type="NCBI Taxonomy" id="1314781"/>
    <lineage>
        <taxon>Eukaryota</taxon>
        <taxon>Fungi</taxon>
        <taxon>Dikarya</taxon>
        <taxon>Basidiomycota</taxon>
        <taxon>Agaricomycotina</taxon>
        <taxon>Agaricomycetes</taxon>
        <taxon>Auriculariales</taxon>
        <taxon>Exidiaceae</taxon>
        <taxon>Exidia</taxon>
    </lineage>
</organism>
<evidence type="ECO:0000313" key="1">
    <source>
        <dbReference type="EMBL" id="KZV95020.1"/>
    </source>
</evidence>
<keyword evidence="2" id="KW-1185">Reference proteome</keyword>
<protein>
    <submittedName>
        <fullName evidence="1">Uncharacterized protein</fullName>
    </submittedName>
</protein>
<sequence length="53" mass="5649">MCAGPHRCSHKSRFLNASQLLYGCAAGFAASLGVDYRVCFVSVQLGQNCLLAL</sequence>
<accession>A0A165JLH6</accession>
<name>A0A165JLH6_EXIGL</name>
<dbReference type="PROSITE" id="PS51257">
    <property type="entry name" value="PROKAR_LIPOPROTEIN"/>
    <property type="match status" value="1"/>
</dbReference>
<dbReference type="AlphaFoldDB" id="A0A165JLH6"/>
<dbReference type="EMBL" id="KV425964">
    <property type="protein sequence ID" value="KZV95020.1"/>
    <property type="molecule type" value="Genomic_DNA"/>
</dbReference>